<evidence type="ECO:0000313" key="1">
    <source>
        <dbReference type="EMBL" id="KRN29549.1"/>
    </source>
</evidence>
<dbReference type="STRING" id="81857.IV38_GL000434"/>
<evidence type="ECO:0000313" key="3">
    <source>
        <dbReference type="Proteomes" id="UP000051645"/>
    </source>
</evidence>
<gene>
    <name evidence="1" type="ORF">IV38_GL000434</name>
    <name evidence="2" type="ORF">IV40_GL000234</name>
</gene>
<name>A0A0R2FX52_9LACO</name>
<dbReference type="Proteomes" id="UP000051645">
    <property type="component" value="Unassembled WGS sequence"/>
</dbReference>
<evidence type="ECO:0000313" key="4">
    <source>
        <dbReference type="Proteomes" id="UP000051751"/>
    </source>
</evidence>
<reference evidence="3 4" key="1">
    <citation type="journal article" date="2015" name="Genome Announc.">
        <title>Expanding the biotechnology potential of lactobacilli through comparative genomics of 213 strains and associated genera.</title>
        <authorList>
            <person name="Sun Z."/>
            <person name="Harris H.M."/>
            <person name="McCann A."/>
            <person name="Guo C."/>
            <person name="Argimon S."/>
            <person name="Zhang W."/>
            <person name="Yang X."/>
            <person name="Jeffery I.B."/>
            <person name="Cooney J.C."/>
            <person name="Kagawa T.F."/>
            <person name="Liu W."/>
            <person name="Song Y."/>
            <person name="Salvetti E."/>
            <person name="Wrobel A."/>
            <person name="Rasinkangas P."/>
            <person name="Parkhill J."/>
            <person name="Rea M.C."/>
            <person name="O'Sullivan O."/>
            <person name="Ritari J."/>
            <person name="Douillard F.P."/>
            <person name="Paul Ross R."/>
            <person name="Yang R."/>
            <person name="Briner A.E."/>
            <person name="Felis G.E."/>
            <person name="de Vos W.M."/>
            <person name="Barrangou R."/>
            <person name="Klaenhammer T.R."/>
            <person name="Caufield P.W."/>
            <person name="Cui Y."/>
            <person name="Zhang H."/>
            <person name="O'Toole P.W."/>
        </authorList>
    </citation>
    <scope>NUCLEOTIDE SEQUENCE [LARGE SCALE GENOMIC DNA]</scope>
    <source>
        <strain evidence="1 4">ATCC BAA-66</strain>
        <strain evidence="2 3">DSM 13344</strain>
    </source>
</reference>
<sequence length="54" mass="6451">MGFHLKRKSKDIDVSSHDFRSLLNDVRKDSHHFHDVQSAFDKLKVDYHSKKKNK</sequence>
<dbReference type="EMBL" id="JQAZ01000001">
    <property type="protein sequence ID" value="KRN33921.1"/>
    <property type="molecule type" value="Genomic_DNA"/>
</dbReference>
<dbReference type="PATRIC" id="fig|81857.3.peg.438"/>
<accession>A0A0R2FX52</accession>
<evidence type="ECO:0000313" key="2">
    <source>
        <dbReference type="EMBL" id="KRN33921.1"/>
    </source>
</evidence>
<proteinExistence type="predicted"/>
<organism evidence="1 4">
    <name type="scientific">Lactobacillus selangorensis</name>
    <dbReference type="NCBI Taxonomy" id="81857"/>
    <lineage>
        <taxon>Bacteria</taxon>
        <taxon>Bacillati</taxon>
        <taxon>Bacillota</taxon>
        <taxon>Bacilli</taxon>
        <taxon>Lactobacillales</taxon>
        <taxon>Lactobacillaceae</taxon>
        <taxon>Lactobacillus</taxon>
    </lineage>
</organism>
<dbReference type="AlphaFoldDB" id="A0A0R2FX52"/>
<dbReference type="Proteomes" id="UP000051751">
    <property type="component" value="Unassembled WGS sequence"/>
</dbReference>
<dbReference type="OrthoDB" id="2320281at2"/>
<dbReference type="EMBL" id="JQAT01000001">
    <property type="protein sequence ID" value="KRN29549.1"/>
    <property type="molecule type" value="Genomic_DNA"/>
</dbReference>
<keyword evidence="3" id="KW-1185">Reference proteome</keyword>
<protein>
    <submittedName>
        <fullName evidence="1">Uncharacterized protein</fullName>
    </submittedName>
</protein>
<comment type="caution">
    <text evidence="1">The sequence shown here is derived from an EMBL/GenBank/DDBJ whole genome shotgun (WGS) entry which is preliminary data.</text>
</comment>
<dbReference type="RefSeq" id="WP_156404198.1">
    <property type="nucleotide sequence ID" value="NZ_JQAT01000001.1"/>
</dbReference>